<organism evidence="2 3">
    <name type="scientific">Vibrio atlanticus</name>
    <dbReference type="NCBI Taxonomy" id="693153"/>
    <lineage>
        <taxon>Bacteria</taxon>
        <taxon>Pseudomonadati</taxon>
        <taxon>Pseudomonadota</taxon>
        <taxon>Gammaproteobacteria</taxon>
        <taxon>Vibrionales</taxon>
        <taxon>Vibrionaceae</taxon>
        <taxon>Vibrio</taxon>
    </lineage>
</organism>
<protein>
    <submittedName>
        <fullName evidence="2">ATP-dependent protease La (LON) domain protein</fullName>
    </submittedName>
</protein>
<dbReference type="InterPro" id="IPR003111">
    <property type="entry name" value="Lon_prtase_N"/>
</dbReference>
<name>A0A1C3IU42_9VIBR</name>
<dbReference type="InterPro" id="IPR046336">
    <property type="entry name" value="Lon_prtase_N_sf"/>
</dbReference>
<keyword evidence="2" id="KW-0645">Protease</keyword>
<dbReference type="GeneID" id="94234731"/>
<dbReference type="RefSeq" id="WP_065679356.1">
    <property type="nucleotide sequence ID" value="NZ_AP025461.1"/>
</dbReference>
<dbReference type="Pfam" id="PF02190">
    <property type="entry name" value="LON_substr_bdg"/>
    <property type="match status" value="1"/>
</dbReference>
<reference evidence="3" key="1">
    <citation type="submission" date="2016-06" db="EMBL/GenBank/DDBJ databases">
        <authorList>
            <person name="Rodrigo-Torres Lidia"/>
            <person name="Arahal R.David."/>
        </authorList>
    </citation>
    <scope>NUCLEOTIDE SEQUENCE [LARGE SCALE GENOMIC DNA]</scope>
    <source>
        <strain evidence="3">CECT 7223</strain>
    </source>
</reference>
<dbReference type="InterPro" id="IPR015947">
    <property type="entry name" value="PUA-like_sf"/>
</dbReference>
<keyword evidence="2" id="KW-0378">Hydrolase</keyword>
<feature type="domain" description="Lon N-terminal" evidence="1">
    <location>
        <begin position="24"/>
        <end position="185"/>
    </location>
</feature>
<dbReference type="AlphaFoldDB" id="A0A1C3IU42"/>
<evidence type="ECO:0000313" key="2">
    <source>
        <dbReference type="EMBL" id="SBS64945.1"/>
    </source>
</evidence>
<accession>A0A1C3IU42</accession>
<dbReference type="Gene3D" id="2.30.130.40">
    <property type="entry name" value="LON domain-like"/>
    <property type="match status" value="1"/>
</dbReference>
<sequence length="206" mass="23624">MPNSAEKITRIETESETPVQTSQELAVFPLPLFILPRGRQRLRIFEPKYLKMVAHAAQGDGFIIATQDDTNSKRLSSWGTKVSIVDFNMSDDQILEIDVEGEQLVQLHSSFRDTDDLIKSDFRPLPHWPQHSYKVPNVVTAFLVELFREHDSIRALYPTPDFESPQWICARLLEMMPIPLEKKTKFTEPASFPSLVPFLNQIITGQ</sequence>
<gene>
    <name evidence="2" type="ORF">VAT7223_02430</name>
</gene>
<dbReference type="GO" id="GO:0006508">
    <property type="term" value="P:proteolysis"/>
    <property type="evidence" value="ECO:0007669"/>
    <property type="project" value="UniProtKB-KW"/>
</dbReference>
<dbReference type="Proteomes" id="UP000092876">
    <property type="component" value="Unassembled WGS sequence"/>
</dbReference>
<evidence type="ECO:0000259" key="1">
    <source>
        <dbReference type="Pfam" id="PF02190"/>
    </source>
</evidence>
<evidence type="ECO:0000313" key="3">
    <source>
        <dbReference type="Proteomes" id="UP000092876"/>
    </source>
</evidence>
<dbReference type="GO" id="GO:0008233">
    <property type="term" value="F:peptidase activity"/>
    <property type="evidence" value="ECO:0007669"/>
    <property type="project" value="UniProtKB-KW"/>
</dbReference>
<dbReference type="SUPFAM" id="SSF88697">
    <property type="entry name" value="PUA domain-like"/>
    <property type="match status" value="1"/>
</dbReference>
<proteinExistence type="predicted"/>
<dbReference type="EMBL" id="FLQP01000033">
    <property type="protein sequence ID" value="SBS64945.1"/>
    <property type="molecule type" value="Genomic_DNA"/>
</dbReference>